<accession>A0A3B1BXR0</accession>
<name>A0A3B1BXR0_9ZZZZ</name>
<dbReference type="AlphaFoldDB" id="A0A3B1BXR0"/>
<organism evidence="1">
    <name type="scientific">hydrothermal vent metagenome</name>
    <dbReference type="NCBI Taxonomy" id="652676"/>
    <lineage>
        <taxon>unclassified sequences</taxon>
        <taxon>metagenomes</taxon>
        <taxon>ecological metagenomes</taxon>
    </lineage>
</organism>
<sequence>MMLNLFKKNETLNEDTSEWIFDSFAWALQNFDQRVFFDETILVIPSNKHFPGRVDSIEGMASLIFEQVKEYAGMKHWPCRLLDQNQAATAAPTMKVLINGNIRGNREIEPDAVADEHKLLIAYNSHQLNNPEAMIASYAHTLAHYLGSMAQQPPPGGEELWPQTTEVLAVFMGFGTMFANSASVFRGGCGSCHNPLAERTAFLSQDEITYALALFCVLKEIPNKAALPHLKKHLRSSFKSAVKEIQQKNIELDRLRAVK</sequence>
<dbReference type="EMBL" id="UOFY01000066">
    <property type="protein sequence ID" value="VAX11175.1"/>
    <property type="molecule type" value="Genomic_DNA"/>
</dbReference>
<gene>
    <name evidence="1" type="ORF">MNBD_GAMMA25-1653</name>
</gene>
<evidence type="ECO:0000313" key="1">
    <source>
        <dbReference type="EMBL" id="VAX11175.1"/>
    </source>
</evidence>
<protein>
    <submittedName>
        <fullName evidence="1">Uncharacterized protein</fullName>
    </submittedName>
</protein>
<reference evidence="1" key="1">
    <citation type="submission" date="2018-06" db="EMBL/GenBank/DDBJ databases">
        <authorList>
            <person name="Zhirakovskaya E."/>
        </authorList>
    </citation>
    <scope>NUCLEOTIDE SEQUENCE</scope>
</reference>
<proteinExistence type="predicted"/>